<dbReference type="InterPro" id="IPR051271">
    <property type="entry name" value="2C-system_Tx_regulators"/>
</dbReference>
<dbReference type="Proteomes" id="UP000886005">
    <property type="component" value="Unassembled WGS sequence"/>
</dbReference>
<protein>
    <submittedName>
        <fullName evidence="3">Response regulator</fullName>
    </submittedName>
</protein>
<dbReference type="EMBL" id="DRLD01000259">
    <property type="protein sequence ID" value="HED10871.1"/>
    <property type="molecule type" value="Genomic_DNA"/>
</dbReference>
<dbReference type="Gene3D" id="3.40.50.2300">
    <property type="match status" value="1"/>
</dbReference>
<dbReference type="CDD" id="cd00156">
    <property type="entry name" value="REC"/>
    <property type="match status" value="1"/>
</dbReference>
<dbReference type="SUPFAM" id="SSF47384">
    <property type="entry name" value="Homodimeric domain of signal transducing histidine kinase"/>
    <property type="match status" value="1"/>
</dbReference>
<dbReference type="Pfam" id="PF00072">
    <property type="entry name" value="Response_reg"/>
    <property type="match status" value="1"/>
</dbReference>
<proteinExistence type="predicted"/>
<feature type="modified residue" description="4-aspartylphosphate" evidence="1">
    <location>
        <position position="60"/>
    </location>
</feature>
<gene>
    <name evidence="3" type="ORF">ENJ10_09305</name>
</gene>
<dbReference type="SUPFAM" id="SSF52172">
    <property type="entry name" value="CheY-like"/>
    <property type="match status" value="1"/>
</dbReference>
<dbReference type="PANTHER" id="PTHR45526:SF1">
    <property type="entry name" value="TRANSCRIPTIONAL REGULATORY PROTEIN DCUR-RELATED"/>
    <property type="match status" value="1"/>
</dbReference>
<evidence type="ECO:0000313" key="3">
    <source>
        <dbReference type="EMBL" id="HED10871.1"/>
    </source>
</evidence>
<comment type="caution">
    <text evidence="3">The sequence shown here is derived from an EMBL/GenBank/DDBJ whole genome shotgun (WGS) entry which is preliminary data.</text>
</comment>
<dbReference type="PROSITE" id="PS50110">
    <property type="entry name" value="RESPONSE_REGULATORY"/>
    <property type="match status" value="1"/>
</dbReference>
<dbReference type="GO" id="GO:0000155">
    <property type="term" value="F:phosphorelay sensor kinase activity"/>
    <property type="evidence" value="ECO:0007669"/>
    <property type="project" value="InterPro"/>
</dbReference>
<feature type="domain" description="Response regulatory" evidence="2">
    <location>
        <begin position="11"/>
        <end position="124"/>
    </location>
</feature>
<evidence type="ECO:0000256" key="1">
    <source>
        <dbReference type="PROSITE-ProRule" id="PRU00169"/>
    </source>
</evidence>
<dbReference type="PANTHER" id="PTHR45526">
    <property type="entry name" value="TRANSCRIPTIONAL REGULATORY PROTEIN DPIA"/>
    <property type="match status" value="1"/>
</dbReference>
<dbReference type="InterPro" id="IPR036097">
    <property type="entry name" value="HisK_dim/P_sf"/>
</dbReference>
<name>A0A7V1LMW6_CALAY</name>
<dbReference type="Gene3D" id="1.10.287.130">
    <property type="match status" value="1"/>
</dbReference>
<dbReference type="AlphaFoldDB" id="A0A7V1LMW6"/>
<accession>A0A7V1LMW6</accession>
<dbReference type="SMART" id="SM00448">
    <property type="entry name" value="REC"/>
    <property type="match status" value="1"/>
</dbReference>
<organism evidence="3">
    <name type="scientific">Caldithrix abyssi</name>
    <dbReference type="NCBI Taxonomy" id="187145"/>
    <lineage>
        <taxon>Bacteria</taxon>
        <taxon>Pseudomonadati</taxon>
        <taxon>Calditrichota</taxon>
        <taxon>Calditrichia</taxon>
        <taxon>Calditrichales</taxon>
        <taxon>Calditrichaceae</taxon>
        <taxon>Caldithrix</taxon>
    </lineage>
</organism>
<sequence>MKMEKTGQTLRILIIEDDDDHAFLESDILQDELDCLITVAASKAEFDTIDLMQQDIVLLDFNLPDTTGDQLLHIIREQTDIPVIIITAQKDLKIAIETLKDGANDFLEKSPNNIKFLPSIVKKAHTLYLKSKTAQEQAREKEELDTKVETLRQVLTTLSHYINNSTTTISGYAQLALQFPNDLAKIEKFANISIKETKKITFVLKELERFVTTMEIQTTNYVDIPDAMFNIEENIQSKMREIESENSNRS</sequence>
<dbReference type="InterPro" id="IPR001789">
    <property type="entry name" value="Sig_transdc_resp-reg_receiver"/>
</dbReference>
<reference evidence="3" key="1">
    <citation type="journal article" date="2020" name="mSystems">
        <title>Genome- and Community-Level Interaction Insights into Carbon Utilization and Element Cycling Functions of Hydrothermarchaeota in Hydrothermal Sediment.</title>
        <authorList>
            <person name="Zhou Z."/>
            <person name="Liu Y."/>
            <person name="Xu W."/>
            <person name="Pan J."/>
            <person name="Luo Z.H."/>
            <person name="Li M."/>
        </authorList>
    </citation>
    <scope>NUCLEOTIDE SEQUENCE [LARGE SCALE GENOMIC DNA]</scope>
    <source>
        <strain evidence="3">HyVt-456</strain>
    </source>
</reference>
<dbReference type="InterPro" id="IPR011006">
    <property type="entry name" value="CheY-like_superfamily"/>
</dbReference>
<evidence type="ECO:0000259" key="2">
    <source>
        <dbReference type="PROSITE" id="PS50110"/>
    </source>
</evidence>
<dbReference type="GO" id="GO:0000156">
    <property type="term" value="F:phosphorelay response regulator activity"/>
    <property type="evidence" value="ECO:0007669"/>
    <property type="project" value="TreeGrafter"/>
</dbReference>
<keyword evidence="1" id="KW-0597">Phosphoprotein</keyword>